<dbReference type="GO" id="GO:0046556">
    <property type="term" value="F:alpha-L-arabinofuranosidase activity"/>
    <property type="evidence" value="ECO:0007669"/>
    <property type="project" value="UniProtKB-EC"/>
</dbReference>
<dbReference type="InterPro" id="IPR016828">
    <property type="entry name" value="Alpha-L-arabinofuranosidase"/>
</dbReference>
<dbReference type="RefSeq" id="WP_022472151.1">
    <property type="nucleotide sequence ID" value="NZ_AP022660.1"/>
</dbReference>
<evidence type="ECO:0000313" key="11">
    <source>
        <dbReference type="Proteomes" id="UP000500882"/>
    </source>
</evidence>
<keyword evidence="3 5" id="KW-0378">Hydrolase</keyword>
<dbReference type="Gene3D" id="2.115.10.20">
    <property type="entry name" value="Glycosyl hydrolase domain, family 43"/>
    <property type="match status" value="1"/>
</dbReference>
<name>A0A174P6J8_BACT4</name>
<dbReference type="InterPro" id="IPR006710">
    <property type="entry name" value="Glyco_hydro_43"/>
</dbReference>
<dbReference type="Proteomes" id="UP001200544">
    <property type="component" value="Unassembled WGS sequence"/>
</dbReference>
<comment type="similarity">
    <text evidence="1 5">Belongs to the glycosyl hydrolase 43 family.</text>
</comment>
<evidence type="ECO:0000256" key="3">
    <source>
        <dbReference type="ARBA" id="ARBA00022801"/>
    </source>
</evidence>
<evidence type="ECO:0000256" key="4">
    <source>
        <dbReference type="ARBA" id="ARBA00023295"/>
    </source>
</evidence>
<evidence type="ECO:0000313" key="9">
    <source>
        <dbReference type="EMBL" id="MCE9240411.1"/>
    </source>
</evidence>
<accession>A0A174P6J8</accession>
<dbReference type="SUPFAM" id="SSF75005">
    <property type="entry name" value="Arabinanase/levansucrase/invertase"/>
    <property type="match status" value="1"/>
</dbReference>
<evidence type="ECO:0000256" key="1">
    <source>
        <dbReference type="ARBA" id="ARBA00009865"/>
    </source>
</evidence>
<dbReference type="GO" id="GO:0005975">
    <property type="term" value="P:carbohydrate metabolic process"/>
    <property type="evidence" value="ECO:0007669"/>
    <property type="project" value="InterPro"/>
</dbReference>
<dbReference type="Pfam" id="PF04616">
    <property type="entry name" value="Glyco_hydro_43"/>
    <property type="match status" value="1"/>
</dbReference>
<evidence type="ECO:0000256" key="6">
    <source>
        <dbReference type="SAM" id="MobiDB-lite"/>
    </source>
</evidence>
<dbReference type="PANTHER" id="PTHR43817:SF1">
    <property type="entry name" value="HYDROLASE, FAMILY 43, PUTATIVE (AFU_ORTHOLOGUE AFUA_3G01660)-RELATED"/>
    <property type="match status" value="1"/>
</dbReference>
<dbReference type="PIRSF" id="PIRSF025414">
    <property type="entry name" value="Alpha-L-arabinofuranosidase"/>
    <property type="match status" value="1"/>
</dbReference>
<keyword evidence="2" id="KW-0732">Signal</keyword>
<reference evidence="9" key="3">
    <citation type="submission" date="2021-07" db="EMBL/GenBank/DDBJ databases">
        <title>Comparative genomics of Bacteroides fragilis group isolates reveals species-dependent resistance mechanisms and validates clinical tools for resistance prediction.</title>
        <authorList>
            <person name="Wallace M.J."/>
            <person name="Jean S."/>
            <person name="Wallace M.A."/>
            <person name="Carey-Ann B.D."/>
            <person name="Dantas G."/>
        </authorList>
    </citation>
    <scope>NUCLEOTIDE SEQUENCE</scope>
    <source>
        <strain evidence="9">BJH_160</strain>
    </source>
</reference>
<reference evidence="8 10" key="1">
    <citation type="submission" date="2015-09" db="EMBL/GenBank/DDBJ databases">
        <authorList>
            <consortium name="Pathogen Informatics"/>
        </authorList>
    </citation>
    <scope>NUCLEOTIDE SEQUENCE [LARGE SCALE GENOMIC DNA]</scope>
    <source>
        <strain evidence="8 10">2789STDY5834899</strain>
    </source>
</reference>
<evidence type="ECO:0000313" key="8">
    <source>
        <dbReference type="EMBL" id="CUP54450.1"/>
    </source>
</evidence>
<evidence type="ECO:0000313" key="10">
    <source>
        <dbReference type="Proteomes" id="UP000095576"/>
    </source>
</evidence>
<dbReference type="CDD" id="cd18820">
    <property type="entry name" value="GH43_LbAraf43-like"/>
    <property type="match status" value="1"/>
</dbReference>
<evidence type="ECO:0000256" key="5">
    <source>
        <dbReference type="RuleBase" id="RU361187"/>
    </source>
</evidence>
<keyword evidence="4 5" id="KW-0326">Glycosidase</keyword>
<proteinExistence type="inferred from homology"/>
<dbReference type="EMBL" id="AP022660">
    <property type="protein sequence ID" value="BCA48103.1"/>
    <property type="molecule type" value="Genomic_DNA"/>
</dbReference>
<dbReference type="Proteomes" id="UP000500882">
    <property type="component" value="Chromosome"/>
</dbReference>
<organism evidence="8 10">
    <name type="scientific">Bacteroides thetaiotaomicron</name>
    <dbReference type="NCBI Taxonomy" id="818"/>
    <lineage>
        <taxon>Bacteria</taxon>
        <taxon>Pseudomonadati</taxon>
        <taxon>Bacteroidota</taxon>
        <taxon>Bacteroidia</taxon>
        <taxon>Bacteroidales</taxon>
        <taxon>Bacteroidaceae</taxon>
        <taxon>Bacteroides</taxon>
    </lineage>
</organism>
<feature type="region of interest" description="Disordered" evidence="6">
    <location>
        <begin position="321"/>
        <end position="370"/>
    </location>
</feature>
<evidence type="ECO:0000313" key="7">
    <source>
        <dbReference type="EMBL" id="BCA48103.1"/>
    </source>
</evidence>
<dbReference type="EMBL" id="JAHYQA010000024">
    <property type="protein sequence ID" value="MCE9240411.1"/>
    <property type="molecule type" value="Genomic_DNA"/>
</dbReference>
<dbReference type="EC" id="3.2.1.55" evidence="8"/>
<dbReference type="PROSITE" id="PS51257">
    <property type="entry name" value="PROKAR_LIPOPROTEIN"/>
    <property type="match status" value="1"/>
</dbReference>
<protein>
    <submittedName>
        <fullName evidence="9">Glycoside hydrolase family 43 protein</fullName>
    </submittedName>
    <submittedName>
        <fullName evidence="7">Glycosyl hydrolase family 43</fullName>
    </submittedName>
    <submittedName>
        <fullName evidence="8">Glycosylhydrolase</fullName>
        <ecNumber evidence="8">3.2.1.55</ecNumber>
    </submittedName>
</protein>
<dbReference type="PANTHER" id="PTHR43817">
    <property type="entry name" value="GLYCOSYL HYDROLASE"/>
    <property type="match status" value="1"/>
</dbReference>
<gene>
    <name evidence="7" type="ORF">BatF92_00450</name>
    <name evidence="8" type="ORF">ERS852511_02452</name>
    <name evidence="9" type="ORF">K0H07_25055</name>
</gene>
<sequence length="370" mass="42373">MRSRLFLLSIILLIGVSCQHKKATTEKETVAAGNTYTNPLLERGAEPWAIFHEGKYYYTQGSENRVILWETDDITDLSHATQKDVWIPTDPSNSYHLWAPEIHRINNKWYIYFAADDGNMDNHQIYVVENEAANPMEGTFVMKGRIQTDKDNNWAIHASTFEHDGQRYMIWCGWQKRRIDSETQCIYIATMENPWTLSSDRILISKPEYEWECQWVNPDGSKTAYPIHVNEAPQYFESKNKDKACIFYSASGSWTPYYCVGLLTADAKANLLNPASWKKSPVPVLQQDPENNVYGPGGISFTPSPDGKEWYMLYHARQIPNDAPGASDSRSPRLQKIDWDKDGMPVLGTPQKEEEPMARPSGSPIHKKQN</sequence>
<evidence type="ECO:0000256" key="2">
    <source>
        <dbReference type="ARBA" id="ARBA00022729"/>
    </source>
</evidence>
<dbReference type="Proteomes" id="UP000095576">
    <property type="component" value="Unassembled WGS sequence"/>
</dbReference>
<reference evidence="7 11" key="2">
    <citation type="submission" date="2020-02" db="EMBL/GenBank/DDBJ databases">
        <title>Whole-genome sequencing and comparative analysis of the genomes of Bacteroides thetaiotaomicron and Escherichia coli isolated from a healthy resident in Vietnam.</title>
        <authorList>
            <person name="Mohsin M."/>
            <person name="Tanaka K."/>
            <person name="Kawahara R."/>
            <person name="Kondo S."/>
            <person name="Noguchi H."/>
            <person name="Motooka D."/>
            <person name="Nakamura S."/>
            <person name="Khong D.T."/>
            <person name="Nguyen T.N."/>
            <person name="Tran H.T."/>
            <person name="Yamamoto Y."/>
        </authorList>
    </citation>
    <scope>NUCLEOTIDE SEQUENCE [LARGE SCALE GENOMIC DNA]</scope>
    <source>
        <strain evidence="7 11">F9-2</strain>
    </source>
</reference>
<dbReference type="InterPro" id="IPR023296">
    <property type="entry name" value="Glyco_hydro_beta-prop_sf"/>
</dbReference>
<dbReference type="EMBL" id="CZAP01000007">
    <property type="protein sequence ID" value="CUP54450.1"/>
    <property type="molecule type" value="Genomic_DNA"/>
</dbReference>
<dbReference type="AlphaFoldDB" id="A0A174P6J8"/>